<feature type="compositionally biased region" description="Basic and acidic residues" evidence="1">
    <location>
        <begin position="31"/>
        <end position="53"/>
    </location>
</feature>
<dbReference type="InterPro" id="IPR036361">
    <property type="entry name" value="SAP_dom_sf"/>
</dbReference>
<dbReference type="Proteomes" id="UP001189429">
    <property type="component" value="Unassembled WGS sequence"/>
</dbReference>
<feature type="domain" description="SAP" evidence="2">
    <location>
        <begin position="17"/>
        <end position="51"/>
    </location>
</feature>
<reference evidence="3" key="1">
    <citation type="submission" date="2023-10" db="EMBL/GenBank/DDBJ databases">
        <authorList>
            <person name="Chen Y."/>
            <person name="Shah S."/>
            <person name="Dougan E. K."/>
            <person name="Thang M."/>
            <person name="Chan C."/>
        </authorList>
    </citation>
    <scope>NUCLEOTIDE SEQUENCE [LARGE SCALE GENOMIC DNA]</scope>
</reference>
<gene>
    <name evidence="3" type="ORF">PCOR1329_LOCUS3034</name>
</gene>
<accession>A0ABN9PPZ7</accession>
<dbReference type="PROSITE" id="PS50800">
    <property type="entry name" value="SAP"/>
    <property type="match status" value="1"/>
</dbReference>
<feature type="compositionally biased region" description="Low complexity" evidence="1">
    <location>
        <begin position="93"/>
        <end position="110"/>
    </location>
</feature>
<feature type="compositionally biased region" description="Low complexity" evidence="1">
    <location>
        <begin position="57"/>
        <end position="66"/>
    </location>
</feature>
<dbReference type="Pfam" id="PF02037">
    <property type="entry name" value="SAP"/>
    <property type="match status" value="1"/>
</dbReference>
<proteinExistence type="predicted"/>
<dbReference type="InterPro" id="IPR003034">
    <property type="entry name" value="SAP_dom"/>
</dbReference>
<evidence type="ECO:0000313" key="4">
    <source>
        <dbReference type="Proteomes" id="UP001189429"/>
    </source>
</evidence>
<feature type="compositionally biased region" description="Low complexity" evidence="1">
    <location>
        <begin position="122"/>
        <end position="133"/>
    </location>
</feature>
<organism evidence="3 4">
    <name type="scientific">Prorocentrum cordatum</name>
    <dbReference type="NCBI Taxonomy" id="2364126"/>
    <lineage>
        <taxon>Eukaryota</taxon>
        <taxon>Sar</taxon>
        <taxon>Alveolata</taxon>
        <taxon>Dinophyceae</taxon>
        <taxon>Prorocentrales</taxon>
        <taxon>Prorocentraceae</taxon>
        <taxon>Prorocentrum</taxon>
    </lineage>
</organism>
<comment type="caution">
    <text evidence="3">The sequence shown here is derived from an EMBL/GenBank/DDBJ whole genome shotgun (WGS) entry which is preliminary data.</text>
</comment>
<feature type="non-terminal residue" evidence="3">
    <location>
        <position position="163"/>
    </location>
</feature>
<dbReference type="EMBL" id="CAUYUJ010000776">
    <property type="protein sequence ID" value="CAK0792463.1"/>
    <property type="molecule type" value="Genomic_DNA"/>
</dbReference>
<evidence type="ECO:0000313" key="3">
    <source>
        <dbReference type="EMBL" id="CAK0792463.1"/>
    </source>
</evidence>
<keyword evidence="4" id="KW-1185">Reference proteome</keyword>
<feature type="region of interest" description="Disordered" evidence="1">
    <location>
        <begin position="31"/>
        <end position="163"/>
    </location>
</feature>
<protein>
    <recommendedName>
        <fullName evidence="2">SAP domain-containing protein</fullName>
    </recommendedName>
</protein>
<feature type="compositionally biased region" description="Pro residues" evidence="1">
    <location>
        <begin position="67"/>
        <end position="84"/>
    </location>
</feature>
<dbReference type="Gene3D" id="1.10.720.30">
    <property type="entry name" value="SAP domain"/>
    <property type="match status" value="1"/>
</dbReference>
<evidence type="ECO:0000259" key="2">
    <source>
        <dbReference type="PROSITE" id="PS50800"/>
    </source>
</evidence>
<name>A0ABN9PPZ7_9DINO</name>
<dbReference type="SMART" id="SM00513">
    <property type="entry name" value="SAP"/>
    <property type="match status" value="1"/>
</dbReference>
<sequence>MPGPQVVFMENVSFTALLSLSRRDLQALCEERGLPSKGQKPDLLERLLAHEEGSEAPVRPQQCQQPQPQPQQRPRPEPQQPQPPQRGKHKPQQRQAPQQPQLPPRAQSPQQERRRRPRADPRQQQNQQTPQHRPGARARGGGGPPADEADTALSPRARSRSRG</sequence>
<evidence type="ECO:0000256" key="1">
    <source>
        <dbReference type="SAM" id="MobiDB-lite"/>
    </source>
</evidence>
<dbReference type="SUPFAM" id="SSF68906">
    <property type="entry name" value="SAP domain"/>
    <property type="match status" value="1"/>
</dbReference>